<dbReference type="Proteomes" id="UP001363151">
    <property type="component" value="Unassembled WGS sequence"/>
</dbReference>
<evidence type="ECO:0000313" key="2">
    <source>
        <dbReference type="Proteomes" id="UP001363151"/>
    </source>
</evidence>
<proteinExistence type="predicted"/>
<dbReference type="EMBL" id="JBBJCI010000018">
    <property type="protein sequence ID" value="KAK7254760.1"/>
    <property type="molecule type" value="Genomic_DNA"/>
</dbReference>
<protein>
    <submittedName>
        <fullName evidence="1">GTP binding protein</fullName>
    </submittedName>
</protein>
<keyword evidence="2" id="KW-1185">Reference proteome</keyword>
<sequence length="93" mass="10824">MSVHLKLNLDYLLARMWDAMGLVRVFCKRRGCPRTSTSRSRSRRSARITVEAATARISKELLVVFNYAEDYNRMIAEKRKTRTKEGKKKRSTG</sequence>
<accession>A0ABR1GFI3</accession>
<gene>
    <name evidence="1" type="primary">DRG2</name>
    <name evidence="1" type="ORF">SO694_00131080</name>
</gene>
<reference evidence="1 2" key="1">
    <citation type="submission" date="2024-03" db="EMBL/GenBank/DDBJ databases">
        <title>Aureococcus anophagefferens CCMP1851 and Kratosvirus quantuckense: Draft genome of a second virus-susceptible host strain in the model system.</title>
        <authorList>
            <person name="Chase E."/>
            <person name="Truchon A.R."/>
            <person name="Schepens W."/>
            <person name="Wilhelm S.W."/>
        </authorList>
    </citation>
    <scope>NUCLEOTIDE SEQUENCE [LARGE SCALE GENOMIC DNA]</scope>
    <source>
        <strain evidence="1 2">CCMP1851</strain>
    </source>
</reference>
<name>A0ABR1GFI3_AURAN</name>
<comment type="caution">
    <text evidence="1">The sequence shown here is derived from an EMBL/GenBank/DDBJ whole genome shotgun (WGS) entry which is preliminary data.</text>
</comment>
<evidence type="ECO:0000313" key="1">
    <source>
        <dbReference type="EMBL" id="KAK7254760.1"/>
    </source>
</evidence>
<organism evidence="1 2">
    <name type="scientific">Aureococcus anophagefferens</name>
    <name type="common">Harmful bloom alga</name>
    <dbReference type="NCBI Taxonomy" id="44056"/>
    <lineage>
        <taxon>Eukaryota</taxon>
        <taxon>Sar</taxon>
        <taxon>Stramenopiles</taxon>
        <taxon>Ochrophyta</taxon>
        <taxon>Pelagophyceae</taxon>
        <taxon>Pelagomonadales</taxon>
        <taxon>Pelagomonadaceae</taxon>
        <taxon>Aureococcus</taxon>
    </lineage>
</organism>